<name>A0A1I3XT18_9PROT</name>
<dbReference type="STRING" id="52441.SAMN05216302_100276"/>
<keyword evidence="2" id="KW-1185">Reference proteome</keyword>
<evidence type="ECO:0000313" key="1">
    <source>
        <dbReference type="EMBL" id="SFK22797.1"/>
    </source>
</evidence>
<sequence length="51" mass="5554">MTMTREIKNRVALNAGFLKILIVLNAVSVKKTHHTTINCGGMDNRGGEAND</sequence>
<gene>
    <name evidence="1" type="ORF">SAMN05216302_100276</name>
</gene>
<reference evidence="2" key="1">
    <citation type="submission" date="2016-10" db="EMBL/GenBank/DDBJ databases">
        <authorList>
            <person name="Varghese N."/>
            <person name="Submissions S."/>
        </authorList>
    </citation>
    <scope>NUCLEOTIDE SEQUENCE [LARGE SCALE GENOMIC DNA]</scope>
    <source>
        <strain evidence="2">Nm69</strain>
    </source>
</reference>
<dbReference type="AlphaFoldDB" id="A0A1I3XT18"/>
<dbReference type="Proteomes" id="UP000199533">
    <property type="component" value="Unassembled WGS sequence"/>
</dbReference>
<dbReference type="EMBL" id="FOSP01000002">
    <property type="protein sequence ID" value="SFK22797.1"/>
    <property type="molecule type" value="Genomic_DNA"/>
</dbReference>
<evidence type="ECO:0000313" key="2">
    <source>
        <dbReference type="Proteomes" id="UP000199533"/>
    </source>
</evidence>
<accession>A0A1I3XT18</accession>
<proteinExistence type="predicted"/>
<organism evidence="1 2">
    <name type="scientific">Nitrosomonas aestuarii</name>
    <dbReference type="NCBI Taxonomy" id="52441"/>
    <lineage>
        <taxon>Bacteria</taxon>
        <taxon>Pseudomonadati</taxon>
        <taxon>Pseudomonadota</taxon>
        <taxon>Betaproteobacteria</taxon>
        <taxon>Nitrosomonadales</taxon>
        <taxon>Nitrosomonadaceae</taxon>
        <taxon>Nitrosomonas</taxon>
    </lineage>
</organism>
<protein>
    <submittedName>
        <fullName evidence="1">Uncharacterized protein</fullName>
    </submittedName>
</protein>